<gene>
    <name evidence="1" type="ORF">DAI18_05520</name>
</gene>
<dbReference type="Gene3D" id="3.10.129.10">
    <property type="entry name" value="Hotdog Thioesterase"/>
    <property type="match status" value="1"/>
</dbReference>
<dbReference type="STRING" id="1122240.GCA_000620105_01159"/>
<dbReference type="PANTHER" id="PTHR31793">
    <property type="entry name" value="4-HYDROXYBENZOYL-COA THIOESTERASE FAMILY MEMBER"/>
    <property type="match status" value="1"/>
</dbReference>
<name>A0A2S0PF18_9NEIS</name>
<reference evidence="1 2" key="1">
    <citation type="submission" date="2018-04" db="EMBL/GenBank/DDBJ databases">
        <title>Denitrifier Microvirgula.</title>
        <authorList>
            <person name="Anderson E."/>
            <person name="Jang J."/>
            <person name="Ishii S."/>
        </authorList>
    </citation>
    <scope>NUCLEOTIDE SEQUENCE [LARGE SCALE GENOMIC DNA]</scope>
    <source>
        <strain evidence="1 2">BE2.4</strain>
    </source>
</reference>
<dbReference type="InterPro" id="IPR029069">
    <property type="entry name" value="HotDog_dom_sf"/>
</dbReference>
<dbReference type="InterPro" id="IPR050563">
    <property type="entry name" value="4-hydroxybenzoyl-CoA_TE"/>
</dbReference>
<dbReference type="GO" id="GO:0047617">
    <property type="term" value="F:fatty acyl-CoA hydrolase activity"/>
    <property type="evidence" value="ECO:0007669"/>
    <property type="project" value="TreeGrafter"/>
</dbReference>
<dbReference type="Proteomes" id="UP000244173">
    <property type="component" value="Chromosome"/>
</dbReference>
<dbReference type="KEGG" id="maer:DAI18_05520"/>
<dbReference type="EMBL" id="CP028519">
    <property type="protein sequence ID" value="AVY95980.1"/>
    <property type="molecule type" value="Genomic_DNA"/>
</dbReference>
<dbReference type="Pfam" id="PF13279">
    <property type="entry name" value="4HBT_2"/>
    <property type="match status" value="1"/>
</dbReference>
<dbReference type="PANTHER" id="PTHR31793:SF24">
    <property type="entry name" value="LONG-CHAIN ACYL-COA THIOESTERASE FADM"/>
    <property type="match status" value="1"/>
</dbReference>
<dbReference type="SUPFAM" id="SSF54637">
    <property type="entry name" value="Thioesterase/thiol ester dehydrase-isomerase"/>
    <property type="match status" value="1"/>
</dbReference>
<evidence type="ECO:0000313" key="1">
    <source>
        <dbReference type="EMBL" id="AVY95980.1"/>
    </source>
</evidence>
<organism evidence="1 2">
    <name type="scientific">Microvirgula aerodenitrificans</name>
    <dbReference type="NCBI Taxonomy" id="57480"/>
    <lineage>
        <taxon>Bacteria</taxon>
        <taxon>Pseudomonadati</taxon>
        <taxon>Pseudomonadota</taxon>
        <taxon>Betaproteobacteria</taxon>
        <taxon>Neisseriales</taxon>
        <taxon>Aquaspirillaceae</taxon>
        <taxon>Microvirgula</taxon>
    </lineage>
</organism>
<protein>
    <recommendedName>
        <fullName evidence="3">Thioesterase</fullName>
    </recommendedName>
</protein>
<keyword evidence="2" id="KW-1185">Reference proteome</keyword>
<dbReference type="CDD" id="cd00586">
    <property type="entry name" value="4HBT"/>
    <property type="match status" value="1"/>
</dbReference>
<dbReference type="AlphaFoldDB" id="A0A2S0PF18"/>
<evidence type="ECO:0000313" key="2">
    <source>
        <dbReference type="Proteomes" id="UP000244173"/>
    </source>
</evidence>
<proteinExistence type="predicted"/>
<accession>A0A2S0PF18</accession>
<sequence length="197" mass="22837">MPTSLARSLAWRRISARVSSPLLINGLPFRSVSHKNSTTVLFWRPFMSRYHKQVEIRWSDIDANQHMRHTAYADLCTHTRLEWLQDAGFGADRFFQLGFGPVIFKETTEYLREVKLGMRLDIDVVLVASSADHQRWVLRQQMVRDDGKLAAHYEVAGAWLDLSTRKLTTPPAELQAIFDDMPRSEDYHELPQSRVKP</sequence>
<evidence type="ECO:0008006" key="3">
    <source>
        <dbReference type="Google" id="ProtNLM"/>
    </source>
</evidence>